<keyword evidence="4" id="KW-1185">Reference proteome</keyword>
<accession>A0ABU2MDS3</accession>
<dbReference type="InterPro" id="IPR036249">
    <property type="entry name" value="Thioredoxin-like_sf"/>
</dbReference>
<feature type="transmembrane region" description="Helical" evidence="1">
    <location>
        <begin position="257"/>
        <end position="277"/>
    </location>
</feature>
<dbReference type="Proteomes" id="UP001183390">
    <property type="component" value="Unassembled WGS sequence"/>
</dbReference>
<evidence type="ECO:0000259" key="2">
    <source>
        <dbReference type="PROSITE" id="PS51352"/>
    </source>
</evidence>
<dbReference type="SUPFAM" id="SSF52833">
    <property type="entry name" value="Thioredoxin-like"/>
    <property type="match status" value="1"/>
</dbReference>
<keyword evidence="1" id="KW-1133">Transmembrane helix</keyword>
<evidence type="ECO:0000313" key="4">
    <source>
        <dbReference type="Proteomes" id="UP001183390"/>
    </source>
</evidence>
<dbReference type="InterPro" id="IPR013766">
    <property type="entry name" value="Thioredoxin_domain"/>
</dbReference>
<evidence type="ECO:0000313" key="3">
    <source>
        <dbReference type="EMBL" id="MDT0330275.1"/>
    </source>
</evidence>
<protein>
    <submittedName>
        <fullName evidence="3">Redoxin domain-containing protein</fullName>
    </submittedName>
</protein>
<organism evidence="3 4">
    <name type="scientific">Nocardiopsis lambiniae</name>
    <dbReference type="NCBI Taxonomy" id="3075539"/>
    <lineage>
        <taxon>Bacteria</taxon>
        <taxon>Bacillati</taxon>
        <taxon>Actinomycetota</taxon>
        <taxon>Actinomycetes</taxon>
        <taxon>Streptosporangiales</taxon>
        <taxon>Nocardiopsidaceae</taxon>
        <taxon>Nocardiopsis</taxon>
    </lineage>
</organism>
<keyword evidence="1" id="KW-0812">Transmembrane</keyword>
<name>A0ABU2MDS3_9ACTN</name>
<dbReference type="PROSITE" id="PS51352">
    <property type="entry name" value="THIOREDOXIN_2"/>
    <property type="match status" value="1"/>
</dbReference>
<dbReference type="Pfam" id="PF00578">
    <property type="entry name" value="AhpC-TSA"/>
    <property type="match status" value="1"/>
</dbReference>
<comment type="caution">
    <text evidence="3">The sequence shown here is derived from an EMBL/GenBank/DDBJ whole genome shotgun (WGS) entry which is preliminary data.</text>
</comment>
<evidence type="ECO:0000256" key="1">
    <source>
        <dbReference type="SAM" id="Phobius"/>
    </source>
</evidence>
<proteinExistence type="predicted"/>
<dbReference type="EMBL" id="JAVREP010000011">
    <property type="protein sequence ID" value="MDT0330275.1"/>
    <property type="molecule type" value="Genomic_DNA"/>
</dbReference>
<feature type="domain" description="Thioredoxin" evidence="2">
    <location>
        <begin position="41"/>
        <end position="193"/>
    </location>
</feature>
<keyword evidence="1" id="KW-0472">Membrane</keyword>
<gene>
    <name evidence="3" type="ORF">RM479_17815</name>
</gene>
<dbReference type="InterPro" id="IPR000866">
    <property type="entry name" value="AhpC/TSA"/>
</dbReference>
<sequence>MNRPPTPDPTPAATRTGDAYRFERFRTGLLVKDMSFGPDDPGAGDRVPAFDLPTLDGARFTSTDPGPLPVLLVFGSRTCPVTESAGPVLRDLHAEFGEAVRFVLVNTREAHPGQLLPQPRTFERKWEHALELRRHHALPFEVAVDDIDGATHRAFSPKPNSAYLIDPQGTILYRAHWANDERGLRGALTAAVRGRAPARGHSRGMAGSLLRAVGHLPGIVRAAGSRVERDVWLAAPPLALLGRLSRLFGRLPADRRGLAATALLVGILLATAVIPFLL</sequence>
<dbReference type="Gene3D" id="3.40.30.10">
    <property type="entry name" value="Glutaredoxin"/>
    <property type="match status" value="1"/>
</dbReference>
<reference evidence="4" key="1">
    <citation type="submission" date="2023-07" db="EMBL/GenBank/DDBJ databases">
        <title>30 novel species of actinomycetes from the DSMZ collection.</title>
        <authorList>
            <person name="Nouioui I."/>
        </authorList>
    </citation>
    <scope>NUCLEOTIDE SEQUENCE [LARGE SCALE GENOMIC DNA]</scope>
    <source>
        <strain evidence="4">DSM 44743</strain>
    </source>
</reference>
<dbReference type="RefSeq" id="WP_311512845.1">
    <property type="nucleotide sequence ID" value="NZ_JAVREP010000011.1"/>
</dbReference>